<feature type="transmembrane region" description="Helical" evidence="6">
    <location>
        <begin position="212"/>
        <end position="231"/>
    </location>
</feature>
<feature type="transmembrane region" description="Helical" evidence="6">
    <location>
        <begin position="35"/>
        <end position="56"/>
    </location>
</feature>
<keyword evidence="5 6" id="KW-0472">Membrane</keyword>
<dbReference type="Gene3D" id="1.10.3730.20">
    <property type="match status" value="1"/>
</dbReference>
<dbReference type="InterPro" id="IPR000620">
    <property type="entry name" value="EamA_dom"/>
</dbReference>
<protein>
    <submittedName>
        <fullName evidence="8">DME family drug/metabolite transporter</fullName>
    </submittedName>
</protein>
<evidence type="ECO:0000256" key="6">
    <source>
        <dbReference type="SAM" id="Phobius"/>
    </source>
</evidence>
<keyword evidence="9" id="KW-1185">Reference proteome</keyword>
<accession>A0A7W0CMR8</accession>
<sequence length="290" mass="28719">MSSLTARRGALFICVAAAAWGTGGAAGKLLFEHGGLDAVGASFWRYLLGAGFLLLVTRTTRRSGTGAAPASGTLRHTLVVGAGMAIYQTAYFGAIAESGVAVATVVTMGATTLFAAAGSRVFLGERLGGAGLIALPAALSGLVMLTAEQTGSSTPLGIALALLSAAGYAAVTLYTKSAGHHNDPATTTAGAFAVGALCLAPFATLPHVSLETVALLLYLGAIPTALAYALFFRALTTVRASTAAILSLGEAVGAAALGTLLLGEPLTLLSAMGGAVLLASVVVLTVQGQR</sequence>
<gene>
    <name evidence="8" type="ORF">HNR30_005186</name>
</gene>
<feature type="transmembrane region" description="Helical" evidence="6">
    <location>
        <begin position="100"/>
        <end position="123"/>
    </location>
</feature>
<evidence type="ECO:0000256" key="1">
    <source>
        <dbReference type="ARBA" id="ARBA00004141"/>
    </source>
</evidence>
<dbReference type="InterPro" id="IPR050638">
    <property type="entry name" value="AA-Vitamin_Transporters"/>
</dbReference>
<evidence type="ECO:0000313" key="9">
    <source>
        <dbReference type="Proteomes" id="UP000530928"/>
    </source>
</evidence>
<reference evidence="8 9" key="1">
    <citation type="submission" date="2020-07" db="EMBL/GenBank/DDBJ databases">
        <title>Genomic Encyclopedia of Type Strains, Phase IV (KMG-IV): sequencing the most valuable type-strain genomes for metagenomic binning, comparative biology and taxonomic classification.</title>
        <authorList>
            <person name="Goeker M."/>
        </authorList>
    </citation>
    <scope>NUCLEOTIDE SEQUENCE [LARGE SCALE GENOMIC DNA]</scope>
    <source>
        <strain evidence="8 9">DSM 45533</strain>
    </source>
</reference>
<dbReference type="AlphaFoldDB" id="A0A7W0CMR8"/>
<dbReference type="PANTHER" id="PTHR32322:SF2">
    <property type="entry name" value="EAMA DOMAIN-CONTAINING PROTEIN"/>
    <property type="match status" value="1"/>
</dbReference>
<proteinExistence type="inferred from homology"/>
<comment type="subcellular location">
    <subcellularLocation>
        <location evidence="1">Membrane</location>
        <topology evidence="1">Multi-pass membrane protein</topology>
    </subcellularLocation>
</comment>
<feature type="transmembrane region" description="Helical" evidence="6">
    <location>
        <begin position="243"/>
        <end position="262"/>
    </location>
</feature>
<dbReference type="RefSeq" id="WP_181612587.1">
    <property type="nucleotide sequence ID" value="NZ_BAABAM010000005.1"/>
</dbReference>
<dbReference type="Pfam" id="PF00892">
    <property type="entry name" value="EamA"/>
    <property type="match status" value="2"/>
</dbReference>
<feature type="transmembrane region" description="Helical" evidence="6">
    <location>
        <begin position="130"/>
        <end position="147"/>
    </location>
</feature>
<name>A0A7W0CMR8_9ACTN</name>
<keyword evidence="3 6" id="KW-0812">Transmembrane</keyword>
<comment type="similarity">
    <text evidence="2">Belongs to the EamA transporter family.</text>
</comment>
<dbReference type="Proteomes" id="UP000530928">
    <property type="component" value="Unassembled WGS sequence"/>
</dbReference>
<evidence type="ECO:0000256" key="3">
    <source>
        <dbReference type="ARBA" id="ARBA00022692"/>
    </source>
</evidence>
<dbReference type="InterPro" id="IPR037185">
    <property type="entry name" value="EmrE-like"/>
</dbReference>
<feature type="transmembrane region" description="Helical" evidence="6">
    <location>
        <begin position="77"/>
        <end position="94"/>
    </location>
</feature>
<evidence type="ECO:0000256" key="5">
    <source>
        <dbReference type="ARBA" id="ARBA00023136"/>
    </source>
</evidence>
<dbReference type="PANTHER" id="PTHR32322">
    <property type="entry name" value="INNER MEMBRANE TRANSPORTER"/>
    <property type="match status" value="1"/>
</dbReference>
<feature type="transmembrane region" description="Helical" evidence="6">
    <location>
        <begin position="186"/>
        <end position="206"/>
    </location>
</feature>
<dbReference type="EMBL" id="JACDUR010000005">
    <property type="protein sequence ID" value="MBA2893825.1"/>
    <property type="molecule type" value="Genomic_DNA"/>
</dbReference>
<feature type="domain" description="EamA" evidence="7">
    <location>
        <begin position="156"/>
        <end position="285"/>
    </location>
</feature>
<organism evidence="8 9">
    <name type="scientific">Nonomuraea soli</name>
    <dbReference type="NCBI Taxonomy" id="1032476"/>
    <lineage>
        <taxon>Bacteria</taxon>
        <taxon>Bacillati</taxon>
        <taxon>Actinomycetota</taxon>
        <taxon>Actinomycetes</taxon>
        <taxon>Streptosporangiales</taxon>
        <taxon>Streptosporangiaceae</taxon>
        <taxon>Nonomuraea</taxon>
    </lineage>
</organism>
<evidence type="ECO:0000256" key="4">
    <source>
        <dbReference type="ARBA" id="ARBA00022989"/>
    </source>
</evidence>
<feature type="transmembrane region" description="Helical" evidence="6">
    <location>
        <begin position="268"/>
        <end position="286"/>
    </location>
</feature>
<comment type="caution">
    <text evidence="8">The sequence shown here is derived from an EMBL/GenBank/DDBJ whole genome shotgun (WGS) entry which is preliminary data.</text>
</comment>
<feature type="transmembrane region" description="Helical" evidence="6">
    <location>
        <begin position="153"/>
        <end position="174"/>
    </location>
</feature>
<evidence type="ECO:0000256" key="2">
    <source>
        <dbReference type="ARBA" id="ARBA00007362"/>
    </source>
</evidence>
<dbReference type="SUPFAM" id="SSF103481">
    <property type="entry name" value="Multidrug resistance efflux transporter EmrE"/>
    <property type="match status" value="2"/>
</dbReference>
<feature type="domain" description="EamA" evidence="7">
    <location>
        <begin position="8"/>
        <end position="146"/>
    </location>
</feature>
<dbReference type="GO" id="GO:0016020">
    <property type="term" value="C:membrane"/>
    <property type="evidence" value="ECO:0007669"/>
    <property type="project" value="UniProtKB-SubCell"/>
</dbReference>
<keyword evidence="4 6" id="KW-1133">Transmembrane helix</keyword>
<evidence type="ECO:0000313" key="8">
    <source>
        <dbReference type="EMBL" id="MBA2893825.1"/>
    </source>
</evidence>
<evidence type="ECO:0000259" key="7">
    <source>
        <dbReference type="Pfam" id="PF00892"/>
    </source>
</evidence>